<dbReference type="OrthoDB" id="5447244at2"/>
<dbReference type="Proteomes" id="UP000321935">
    <property type="component" value="Unassembled WGS sequence"/>
</dbReference>
<sequence>MIKSFNEITFHEFKTNWFTQIKQEIQMKGKDYLLLVDEDEFAEYLHSKYELTPLEVDALSEAVDQPSKSKEWFEDRMWGERYERDVYSFTIRYHFIGSPVLFKVQSNPWSMTSYEIEVDESSKTVSFSFKLYKQDVEEFIRTKNDCYGRSFANLIKLNQNIEEINNGLLNTINSYINQEKSKYIKENDFFAAISVKVNKDTKSLFTAPTVKRKIIPQPKVPKDKEFSSEPTMSNIMYDDILKVIYDSGKSMEKKPALYINKDEEGLRDQFLFILETRYEGITATGETFNRSGKTDILLKYAADGSNLFVAECKFWHGGSEYIKAISQLFDRYLSWRDSKVALVMFVTNQDFSKVLKSIEEESLNHQYAKKRVGSRGESSFSFEFHLPQDKDKSVMVEVMAFHYDKK</sequence>
<evidence type="ECO:0000313" key="1">
    <source>
        <dbReference type="EMBL" id="TXE01848.1"/>
    </source>
</evidence>
<protein>
    <submittedName>
        <fullName evidence="1">Uncharacterized protein</fullName>
    </submittedName>
</protein>
<comment type="caution">
    <text evidence="1">The sequence shown here is derived from an EMBL/GenBank/DDBJ whole genome shotgun (WGS) entry which is preliminary data.</text>
</comment>
<evidence type="ECO:0000313" key="2">
    <source>
        <dbReference type="Proteomes" id="UP000321935"/>
    </source>
</evidence>
<accession>A0A5C7A7S9</accession>
<dbReference type="EMBL" id="VORW01000037">
    <property type="protein sequence ID" value="TXE01848.1"/>
    <property type="molecule type" value="Genomic_DNA"/>
</dbReference>
<proteinExistence type="predicted"/>
<organism evidence="1 2">
    <name type="scientific">Algoriphagus aquimarinus</name>
    <dbReference type="NCBI Taxonomy" id="237018"/>
    <lineage>
        <taxon>Bacteria</taxon>
        <taxon>Pseudomonadati</taxon>
        <taxon>Bacteroidota</taxon>
        <taxon>Cytophagia</taxon>
        <taxon>Cytophagales</taxon>
        <taxon>Cyclobacteriaceae</taxon>
        <taxon>Algoriphagus</taxon>
    </lineage>
</organism>
<name>A0A5C7A7S9_9BACT</name>
<reference evidence="1 2" key="1">
    <citation type="submission" date="2019-08" db="EMBL/GenBank/DDBJ databases">
        <title>Genomes sequence of Algoriphagus aquimarinus ACAM450.</title>
        <authorList>
            <person name="Bowman J.P."/>
        </authorList>
    </citation>
    <scope>NUCLEOTIDE SEQUENCE [LARGE SCALE GENOMIC DNA]</scope>
    <source>
        <strain evidence="1 2">ACAM 450</strain>
    </source>
</reference>
<dbReference type="RefSeq" id="WP_146921451.1">
    <property type="nucleotide sequence ID" value="NZ_VORW01000037.1"/>
</dbReference>
<dbReference type="AlphaFoldDB" id="A0A5C7A7S9"/>
<gene>
    <name evidence="1" type="ORF">ESV85_21900</name>
</gene>